<proteinExistence type="predicted"/>
<dbReference type="AlphaFoldDB" id="A0A2Z7BHN3"/>
<keyword evidence="3" id="KW-1185">Reference proteome</keyword>
<organism evidence="2 3">
    <name type="scientific">Dorcoceras hygrometricum</name>
    <dbReference type="NCBI Taxonomy" id="472368"/>
    <lineage>
        <taxon>Eukaryota</taxon>
        <taxon>Viridiplantae</taxon>
        <taxon>Streptophyta</taxon>
        <taxon>Embryophyta</taxon>
        <taxon>Tracheophyta</taxon>
        <taxon>Spermatophyta</taxon>
        <taxon>Magnoliopsida</taxon>
        <taxon>eudicotyledons</taxon>
        <taxon>Gunneridae</taxon>
        <taxon>Pentapetalae</taxon>
        <taxon>asterids</taxon>
        <taxon>lamiids</taxon>
        <taxon>Lamiales</taxon>
        <taxon>Gesneriaceae</taxon>
        <taxon>Didymocarpoideae</taxon>
        <taxon>Trichosporeae</taxon>
        <taxon>Loxocarpinae</taxon>
        <taxon>Dorcoceras</taxon>
    </lineage>
</organism>
<gene>
    <name evidence="2" type="ORF">F511_09441</name>
</gene>
<name>A0A2Z7BHN3_9LAMI</name>
<evidence type="ECO:0000313" key="3">
    <source>
        <dbReference type="Proteomes" id="UP000250235"/>
    </source>
</evidence>
<evidence type="ECO:0000313" key="2">
    <source>
        <dbReference type="EMBL" id="KZV33770.1"/>
    </source>
</evidence>
<dbReference type="EMBL" id="KV005682">
    <property type="protein sequence ID" value="KZV33770.1"/>
    <property type="molecule type" value="Genomic_DNA"/>
</dbReference>
<reference evidence="2 3" key="1">
    <citation type="journal article" date="2015" name="Proc. Natl. Acad. Sci. U.S.A.">
        <title>The resurrection genome of Boea hygrometrica: A blueprint for survival of dehydration.</title>
        <authorList>
            <person name="Xiao L."/>
            <person name="Yang G."/>
            <person name="Zhang L."/>
            <person name="Yang X."/>
            <person name="Zhao S."/>
            <person name="Ji Z."/>
            <person name="Zhou Q."/>
            <person name="Hu M."/>
            <person name="Wang Y."/>
            <person name="Chen M."/>
            <person name="Xu Y."/>
            <person name="Jin H."/>
            <person name="Xiao X."/>
            <person name="Hu G."/>
            <person name="Bao F."/>
            <person name="Hu Y."/>
            <person name="Wan P."/>
            <person name="Li L."/>
            <person name="Deng X."/>
            <person name="Kuang T."/>
            <person name="Xiang C."/>
            <person name="Zhu J.K."/>
            <person name="Oliver M.J."/>
            <person name="He Y."/>
        </authorList>
    </citation>
    <scope>NUCLEOTIDE SEQUENCE [LARGE SCALE GENOMIC DNA]</scope>
    <source>
        <strain evidence="3">cv. XS01</strain>
    </source>
</reference>
<sequence length="593" mass="66341">MFDRKSPSLCKQRTRRLGCDGDGVIHGRGFTIMKAGGGSDSLASTVVGWAKGVDDEGETRRRWWMRLGSGLDDDSMLQWCRTEARRQDWLRAYNNLPPYAEFTITDSCLRISSSSSSSFTSSTINPSELVYPELYMELLQPRDAVKGPGGRWRRLVMVEDVYMERGEAFLFAAFPFNLWRVPRGKDLSVLMANRGSDRISSENSSDEGESKIRLSSLNSLDPPTTHIHDERIELENSHEGESDENACNLRSVPLTFLSASDGPWFIYIFNLGHIVSSCLASILLEAPESQTFCMFETVGVGCPLRGARALVKSKFGGMQHALQLECGSLWLFDETIDPRLLLPAEKKIELAEVRDLHNEAGHHSVKAPWVRPPRKRVVPNSRDAPQRMGSPRLTDIRSSPQPRQYHITVGKSTNDRRKDLGPKYGDVPWQSGDDDAQKSLNERSEVETGAHHNVSGGGHIFVEGVNHRDRAGSLGSERPEFGWNMGKTLIRDHGVLHLLPQPIESLTHALAWNAFQTREGAFRAGFFNVFPDCVVDDYIIEAFRPVRQLTPGALSLFPSWFPSQLVSSFTKAVFLLHVIIGVDIVHLSHKHPA</sequence>
<protein>
    <submittedName>
        <fullName evidence="2">Uncharacterized protein</fullName>
    </submittedName>
</protein>
<feature type="compositionally biased region" description="Basic and acidic residues" evidence="1">
    <location>
        <begin position="435"/>
        <end position="450"/>
    </location>
</feature>
<dbReference type="Proteomes" id="UP000250235">
    <property type="component" value="Unassembled WGS sequence"/>
</dbReference>
<accession>A0A2Z7BHN3</accession>
<feature type="compositionally biased region" description="Polar residues" evidence="1">
    <location>
        <begin position="213"/>
        <end position="222"/>
    </location>
</feature>
<feature type="region of interest" description="Disordered" evidence="1">
    <location>
        <begin position="197"/>
        <end position="225"/>
    </location>
</feature>
<evidence type="ECO:0000256" key="1">
    <source>
        <dbReference type="SAM" id="MobiDB-lite"/>
    </source>
</evidence>
<feature type="region of interest" description="Disordered" evidence="1">
    <location>
        <begin position="361"/>
        <end position="459"/>
    </location>
</feature>